<dbReference type="InterPro" id="IPR031322">
    <property type="entry name" value="Shikimate/glucono_kinase"/>
</dbReference>
<dbReference type="InterPro" id="IPR027417">
    <property type="entry name" value="P-loop_NTPase"/>
</dbReference>
<gene>
    <name evidence="2" type="ORF">BLNAU_20041</name>
</gene>
<accession>A0ABQ9X0D3</accession>
<proteinExistence type="predicted"/>
<feature type="region of interest" description="Disordered" evidence="1">
    <location>
        <begin position="556"/>
        <end position="578"/>
    </location>
</feature>
<reference evidence="2 3" key="1">
    <citation type="journal article" date="2022" name="bioRxiv">
        <title>Genomics of Preaxostyla Flagellates Illuminates Evolutionary Transitions and the Path Towards Mitochondrial Loss.</title>
        <authorList>
            <person name="Novak L.V.F."/>
            <person name="Treitli S.C."/>
            <person name="Pyrih J."/>
            <person name="Halakuc P."/>
            <person name="Pipaliya S.V."/>
            <person name="Vacek V."/>
            <person name="Brzon O."/>
            <person name="Soukal P."/>
            <person name="Eme L."/>
            <person name="Dacks J.B."/>
            <person name="Karnkowska A."/>
            <person name="Elias M."/>
            <person name="Hampl V."/>
        </authorList>
    </citation>
    <scope>NUCLEOTIDE SEQUENCE [LARGE SCALE GENOMIC DNA]</scope>
    <source>
        <strain evidence="2">NAU3</strain>
        <tissue evidence="2">Gut</tissue>
    </source>
</reference>
<feature type="compositionally biased region" description="Polar residues" evidence="1">
    <location>
        <begin position="466"/>
        <end position="476"/>
    </location>
</feature>
<dbReference type="Pfam" id="PF01202">
    <property type="entry name" value="SKI"/>
    <property type="match status" value="1"/>
</dbReference>
<protein>
    <submittedName>
        <fullName evidence="2">Uncharacterized protein</fullName>
    </submittedName>
</protein>
<dbReference type="Gene3D" id="3.40.50.300">
    <property type="entry name" value="P-loop containing nucleotide triphosphate hydrolases"/>
    <property type="match status" value="1"/>
</dbReference>
<sequence length="1007" mass="111760">MESLSFVAGSLLNLPPSLFLNPRPVTCEDDLDNFLTPEVSSEIVPKPLEDAPPQVTSIELNQFVNAHTVQIRGIYVRILFILLPNTCIFNQTDEIHSRPLTRQSPTLLHFQQSTLNILDSIRDAFRALRIDIPTSFSTLHQQRKERKTNIPRPENFKNDDLLQGLTSSLSVVADNRPKISDDPSPPPPEIGDWLPLRTRKFQPPQIGQTIHLSTYIVPDELGPNTTLSAIVTDHFLILQCLFGTELFDKNTICVLGADLARTTPDLSKEVRTQKRRELAQIQHACEQCASYALQRMVGLSWLIHCKPSENERKWNRIDTVQVKSPKGWLDRFKDMLGFGSKSSPEQTLLELPQPESLPPPSSQLIDHVENEGILSEKSFEQMDSKRRQHTSSFPVTDLIPIRATLGFVIAIDDDEPPQSAGVSKTEEMECFDVWGMKQRPDSQSPSQPNQSASPHLPSAPLSDSLNTSLSPPTHFSPSPPERLSAGLIQHPVLTQLDKQYSAPPNVGRRQPPPPLLSQSQLIAVMDQQMIESATIAAQLAVQMNQNMENRMTLIQQKEHQTQDTDEDSPEPSQNNQNSDAWLGVECRSSWLNELWLTAFEHFDPLFSLCFFKVNSDPHTLGSLTSSLLPATNRYTPTNVTRLALAYTNGIAAILSGSTAVTSAVLLLPFLTTVMGGVSLASISLTLSISLVSALLSFCGISASNIIPSIAKRLGVPKTIVNVMSFPFDKLNPIKAKTIQSPVLLIRTLISSVITTVTSCVSAFTHMKNVRSPIVSKQLASIPVPVLNPNSSPLSSQIQNAQVAKVSEHDSQPNKIGPIVLIGLRCSGKHSIGTLLAQRMKRQEVDVVSNTEKRIGRSEDDIREAIGHTGFLGETETDLRKMMEMVEAGENIVAIVPSFINETEYGREMLQSLASRPQRTCVVYLRCEENTLLQRRKDRASQPDGKEDRLFSASNPKHTLHLLYARDDPLFHASSHIVVDTTHTTPQDATFFIWELLARFNTVVPPQS</sequence>
<evidence type="ECO:0000313" key="2">
    <source>
        <dbReference type="EMBL" id="KAK2945028.1"/>
    </source>
</evidence>
<dbReference type="SUPFAM" id="SSF52540">
    <property type="entry name" value="P-loop containing nucleoside triphosphate hydrolases"/>
    <property type="match status" value="1"/>
</dbReference>
<feature type="region of interest" description="Disordered" evidence="1">
    <location>
        <begin position="437"/>
        <end position="484"/>
    </location>
</feature>
<organism evidence="2 3">
    <name type="scientific">Blattamonas nauphoetae</name>
    <dbReference type="NCBI Taxonomy" id="2049346"/>
    <lineage>
        <taxon>Eukaryota</taxon>
        <taxon>Metamonada</taxon>
        <taxon>Preaxostyla</taxon>
        <taxon>Oxymonadida</taxon>
        <taxon>Blattamonas</taxon>
    </lineage>
</organism>
<dbReference type="EMBL" id="JARBJD010000275">
    <property type="protein sequence ID" value="KAK2945028.1"/>
    <property type="molecule type" value="Genomic_DNA"/>
</dbReference>
<dbReference type="Proteomes" id="UP001281761">
    <property type="component" value="Unassembled WGS sequence"/>
</dbReference>
<feature type="compositionally biased region" description="Low complexity" evidence="1">
    <location>
        <begin position="441"/>
        <end position="465"/>
    </location>
</feature>
<name>A0ABQ9X0D3_9EUKA</name>
<evidence type="ECO:0000313" key="3">
    <source>
        <dbReference type="Proteomes" id="UP001281761"/>
    </source>
</evidence>
<evidence type="ECO:0000256" key="1">
    <source>
        <dbReference type="SAM" id="MobiDB-lite"/>
    </source>
</evidence>
<comment type="caution">
    <text evidence="2">The sequence shown here is derived from an EMBL/GenBank/DDBJ whole genome shotgun (WGS) entry which is preliminary data.</text>
</comment>
<keyword evidence="3" id="KW-1185">Reference proteome</keyword>